<organism evidence="1">
    <name type="scientific">viral metagenome</name>
    <dbReference type="NCBI Taxonomy" id="1070528"/>
    <lineage>
        <taxon>unclassified sequences</taxon>
        <taxon>metagenomes</taxon>
        <taxon>organismal metagenomes</taxon>
    </lineage>
</organism>
<gene>
    <name evidence="3" type="ORF">MM415A00131_0024</name>
    <name evidence="1" type="ORF">MM415B00138_0071</name>
    <name evidence="2" type="ORF">TM448B00456_0004</name>
</gene>
<accession>A0A6M3JG80</accession>
<dbReference type="EMBL" id="MT144622">
    <property type="protein sequence ID" value="QJH95523.1"/>
    <property type="molecule type" value="Genomic_DNA"/>
</dbReference>
<evidence type="ECO:0000313" key="1">
    <source>
        <dbReference type="EMBL" id="QJA68021.1"/>
    </source>
</evidence>
<dbReference type="EMBL" id="MT141578">
    <property type="protein sequence ID" value="QJA68021.1"/>
    <property type="molecule type" value="Genomic_DNA"/>
</dbReference>
<protein>
    <submittedName>
        <fullName evidence="1">Uncharacterized protein</fullName>
    </submittedName>
</protein>
<evidence type="ECO:0000313" key="3">
    <source>
        <dbReference type="EMBL" id="QJI05006.1"/>
    </source>
</evidence>
<evidence type="ECO:0000313" key="2">
    <source>
        <dbReference type="EMBL" id="QJH95523.1"/>
    </source>
</evidence>
<sequence length="142" mass="15971">MGYMDFTNSPAYQRAVQRMGRIRPEQRAIINSLSVDAKFADENTRKMLASLSQAQNKAYSDNSFALREKGLGVRETALTANTGLRRDAFDYNRDQDRMATGLGIGQVAAETKFGMDRDKIDMEILKKKMGFMNNLDALYGGR</sequence>
<dbReference type="AlphaFoldDB" id="A0A6M3JG80"/>
<reference evidence="1" key="1">
    <citation type="submission" date="2020-03" db="EMBL/GenBank/DDBJ databases">
        <title>The deep terrestrial virosphere.</title>
        <authorList>
            <person name="Holmfeldt K."/>
            <person name="Nilsson E."/>
            <person name="Simone D."/>
            <person name="Lopez-Fernandez M."/>
            <person name="Wu X."/>
            <person name="de Brujin I."/>
            <person name="Lundin D."/>
            <person name="Andersson A."/>
            <person name="Bertilsson S."/>
            <person name="Dopson M."/>
        </authorList>
    </citation>
    <scope>NUCLEOTIDE SEQUENCE</scope>
    <source>
        <strain evidence="3">MM415A00131</strain>
        <strain evidence="1">MM415B00138</strain>
        <strain evidence="2">TM448B00456</strain>
    </source>
</reference>
<proteinExistence type="predicted"/>
<dbReference type="EMBL" id="MT145193">
    <property type="protein sequence ID" value="QJI05006.1"/>
    <property type="molecule type" value="Genomic_DNA"/>
</dbReference>
<name>A0A6M3JG80_9ZZZZ</name>